<evidence type="ECO:0000313" key="3">
    <source>
        <dbReference type="Proteomes" id="UP000059074"/>
    </source>
</evidence>
<organism evidence="2 3">
    <name type="scientific">Hyphomicrobium sulfonivorans</name>
    <dbReference type="NCBI Taxonomy" id="121290"/>
    <lineage>
        <taxon>Bacteria</taxon>
        <taxon>Pseudomonadati</taxon>
        <taxon>Pseudomonadota</taxon>
        <taxon>Alphaproteobacteria</taxon>
        <taxon>Hyphomicrobiales</taxon>
        <taxon>Hyphomicrobiaceae</taxon>
        <taxon>Hyphomicrobium</taxon>
    </lineage>
</organism>
<dbReference type="AlphaFoldDB" id="A0A125NVZ1"/>
<proteinExistence type="predicted"/>
<evidence type="ECO:0008006" key="4">
    <source>
        <dbReference type="Google" id="ProtNLM"/>
    </source>
</evidence>
<protein>
    <recommendedName>
        <fullName evidence="4">PepSY domain-containing protein</fullName>
    </recommendedName>
</protein>
<dbReference type="EMBL" id="LMTR01000026">
    <property type="protein sequence ID" value="KWT71278.1"/>
    <property type="molecule type" value="Genomic_DNA"/>
</dbReference>
<keyword evidence="3" id="KW-1185">Reference proteome</keyword>
<sequence length="150" mass="16494">MLACARLVAASALAATFAIAALPASVSAADLYPYEAYGGGRPYERYSHYDDDGLYDPPAYGRGGCIPREVARDRLRDAGWRGFHAIEPRGGVVLVKARRPDGRMYDLTIDRCSGEVVEAKPLYGRRAAGYGWGPPPRPEPWGRAYWGPRY</sequence>
<reference evidence="2 3" key="1">
    <citation type="submission" date="2015-10" db="EMBL/GenBank/DDBJ databases">
        <title>Transcriptomic analysis of a linuron degrading triple-species bacterial consortium.</title>
        <authorList>
            <person name="Albers P."/>
        </authorList>
    </citation>
    <scope>NUCLEOTIDE SEQUENCE [LARGE SCALE GENOMIC DNA]</scope>
    <source>
        <strain evidence="2 3">WDL6</strain>
    </source>
</reference>
<comment type="caution">
    <text evidence="2">The sequence shown here is derived from an EMBL/GenBank/DDBJ whole genome shotgun (WGS) entry which is preliminary data.</text>
</comment>
<dbReference type="Proteomes" id="UP000059074">
    <property type="component" value="Unassembled WGS sequence"/>
</dbReference>
<dbReference type="RefSeq" id="WP_068459400.1">
    <property type="nucleotide sequence ID" value="NZ_LMTR01000026.1"/>
</dbReference>
<feature type="chain" id="PRO_5007178251" description="PepSY domain-containing protein" evidence="1">
    <location>
        <begin position="21"/>
        <end position="150"/>
    </location>
</feature>
<keyword evidence="1" id="KW-0732">Signal</keyword>
<gene>
    <name evidence="2" type="ORF">APY04_0529</name>
</gene>
<feature type="signal peptide" evidence="1">
    <location>
        <begin position="1"/>
        <end position="20"/>
    </location>
</feature>
<accession>A0A125NVZ1</accession>
<dbReference type="OrthoDB" id="7933935at2"/>
<name>A0A125NVZ1_HYPSL</name>
<evidence type="ECO:0000256" key="1">
    <source>
        <dbReference type="SAM" id="SignalP"/>
    </source>
</evidence>
<dbReference type="PATRIC" id="fig|121290.4.peg.2557"/>
<evidence type="ECO:0000313" key="2">
    <source>
        <dbReference type="EMBL" id="KWT71278.1"/>
    </source>
</evidence>